<accession>A0A839AQB4</accession>
<dbReference type="Gene3D" id="3.30.530.20">
    <property type="match status" value="1"/>
</dbReference>
<dbReference type="Pfam" id="PF08327">
    <property type="entry name" value="AHSA1"/>
    <property type="match status" value="1"/>
</dbReference>
<protein>
    <submittedName>
        <fullName evidence="3">SRPBCC domain-containing protein</fullName>
    </submittedName>
</protein>
<feature type="domain" description="Activator of Hsp90 ATPase homologue 1/2-like C-terminal" evidence="2">
    <location>
        <begin position="13"/>
        <end position="141"/>
    </location>
</feature>
<evidence type="ECO:0000259" key="2">
    <source>
        <dbReference type="Pfam" id="PF08327"/>
    </source>
</evidence>
<dbReference type="InterPro" id="IPR013538">
    <property type="entry name" value="ASHA1/2-like_C"/>
</dbReference>
<dbReference type="SUPFAM" id="SSF55961">
    <property type="entry name" value="Bet v1-like"/>
    <property type="match status" value="1"/>
</dbReference>
<evidence type="ECO:0000256" key="1">
    <source>
        <dbReference type="ARBA" id="ARBA00006817"/>
    </source>
</evidence>
<gene>
    <name evidence="3" type="ORF">H3Z83_05020</name>
</gene>
<dbReference type="AlphaFoldDB" id="A0A839AQB4"/>
<comment type="caution">
    <text evidence="3">The sequence shown here is derived from an EMBL/GenBank/DDBJ whole genome shotgun (WGS) entry which is preliminary data.</text>
</comment>
<organism evidence="3 4">
    <name type="scientific">Tenacibaculum pelagium</name>
    <dbReference type="NCBI Taxonomy" id="2759527"/>
    <lineage>
        <taxon>Bacteria</taxon>
        <taxon>Pseudomonadati</taxon>
        <taxon>Bacteroidota</taxon>
        <taxon>Flavobacteriia</taxon>
        <taxon>Flavobacteriales</taxon>
        <taxon>Flavobacteriaceae</taxon>
        <taxon>Tenacibaculum</taxon>
    </lineage>
</organism>
<dbReference type="CDD" id="cd07814">
    <property type="entry name" value="SRPBCC_CalC_Aha1-like"/>
    <property type="match status" value="1"/>
</dbReference>
<sequence>MKPVIVNKIINQPVKKVWDAITEHSEMIQWFFDNIPDFKAEVGFKTWFVVASEERTFYHLWEVAEVVPNKIIKVEWTYPDYVKEPFLVTFELNSESENQTEVKVSAEGIEKFHHFDIPEFTRESCEGGWKYFTNRLKEYFE</sequence>
<dbReference type="Proteomes" id="UP000563906">
    <property type="component" value="Unassembled WGS sequence"/>
</dbReference>
<name>A0A839AQB4_9FLAO</name>
<dbReference type="RefSeq" id="WP_182124393.1">
    <property type="nucleotide sequence ID" value="NZ_JACGLS010000002.1"/>
</dbReference>
<proteinExistence type="inferred from homology"/>
<dbReference type="EMBL" id="JACGLS010000002">
    <property type="protein sequence ID" value="MBA6155881.1"/>
    <property type="molecule type" value="Genomic_DNA"/>
</dbReference>
<reference evidence="3 4" key="1">
    <citation type="submission" date="2020-07" db="EMBL/GenBank/DDBJ databases">
        <title>Bacterium isolated from marine sediment.</title>
        <authorList>
            <person name="Shang D."/>
            <person name="Du Z.-J."/>
        </authorList>
    </citation>
    <scope>NUCLEOTIDE SEQUENCE [LARGE SCALE GENOMIC DNA]</scope>
    <source>
        <strain evidence="3 4">S7007</strain>
    </source>
</reference>
<comment type="similarity">
    <text evidence="1">Belongs to the AHA1 family.</text>
</comment>
<evidence type="ECO:0000313" key="3">
    <source>
        <dbReference type="EMBL" id="MBA6155881.1"/>
    </source>
</evidence>
<evidence type="ECO:0000313" key="4">
    <source>
        <dbReference type="Proteomes" id="UP000563906"/>
    </source>
</evidence>
<keyword evidence="4" id="KW-1185">Reference proteome</keyword>
<dbReference type="InterPro" id="IPR023393">
    <property type="entry name" value="START-like_dom_sf"/>
</dbReference>